<name>A0AAX6IZ73_IRIPA</name>
<dbReference type="AlphaFoldDB" id="A0AAX6IZ73"/>
<reference evidence="2" key="1">
    <citation type="journal article" date="2023" name="GigaByte">
        <title>Genome assembly of the bearded iris, Iris pallida Lam.</title>
        <authorList>
            <person name="Bruccoleri R.E."/>
            <person name="Oakeley E.J."/>
            <person name="Faust A.M.E."/>
            <person name="Altorfer M."/>
            <person name="Dessus-Babus S."/>
            <person name="Burckhardt D."/>
            <person name="Oertli M."/>
            <person name="Naumann U."/>
            <person name="Petersen F."/>
            <person name="Wong J."/>
        </authorList>
    </citation>
    <scope>NUCLEOTIDE SEQUENCE</scope>
    <source>
        <strain evidence="2">GSM-AAB239-AS_SAM_17_03QT</strain>
    </source>
</reference>
<feature type="region of interest" description="Disordered" evidence="1">
    <location>
        <begin position="1"/>
        <end position="28"/>
    </location>
</feature>
<gene>
    <name evidence="2" type="ORF">M6B38_101920</name>
</gene>
<dbReference type="Proteomes" id="UP001140949">
    <property type="component" value="Unassembled WGS sequence"/>
</dbReference>
<evidence type="ECO:0000256" key="1">
    <source>
        <dbReference type="SAM" id="MobiDB-lite"/>
    </source>
</evidence>
<comment type="caution">
    <text evidence="2">The sequence shown here is derived from an EMBL/GenBank/DDBJ whole genome shotgun (WGS) entry which is preliminary data.</text>
</comment>
<accession>A0AAX6IZ73</accession>
<protein>
    <submittedName>
        <fullName evidence="2">F-box protein-like</fullName>
    </submittedName>
</protein>
<keyword evidence="3" id="KW-1185">Reference proteome</keyword>
<evidence type="ECO:0000313" key="3">
    <source>
        <dbReference type="Proteomes" id="UP001140949"/>
    </source>
</evidence>
<organism evidence="2 3">
    <name type="scientific">Iris pallida</name>
    <name type="common">Sweet iris</name>
    <dbReference type="NCBI Taxonomy" id="29817"/>
    <lineage>
        <taxon>Eukaryota</taxon>
        <taxon>Viridiplantae</taxon>
        <taxon>Streptophyta</taxon>
        <taxon>Embryophyta</taxon>
        <taxon>Tracheophyta</taxon>
        <taxon>Spermatophyta</taxon>
        <taxon>Magnoliopsida</taxon>
        <taxon>Liliopsida</taxon>
        <taxon>Asparagales</taxon>
        <taxon>Iridaceae</taxon>
        <taxon>Iridoideae</taxon>
        <taxon>Irideae</taxon>
        <taxon>Iris</taxon>
    </lineage>
</organism>
<feature type="compositionally biased region" description="Basic and acidic residues" evidence="1">
    <location>
        <begin position="257"/>
        <end position="276"/>
    </location>
</feature>
<proteinExistence type="predicted"/>
<reference evidence="2" key="2">
    <citation type="submission" date="2023-04" db="EMBL/GenBank/DDBJ databases">
        <authorList>
            <person name="Bruccoleri R.E."/>
            <person name="Oakeley E.J."/>
            <person name="Faust A.-M."/>
            <person name="Dessus-Babus S."/>
            <person name="Altorfer M."/>
            <person name="Burckhardt D."/>
            <person name="Oertli M."/>
            <person name="Naumann U."/>
            <person name="Petersen F."/>
            <person name="Wong J."/>
        </authorList>
    </citation>
    <scope>NUCLEOTIDE SEQUENCE</scope>
    <source>
        <strain evidence="2">GSM-AAB239-AS_SAM_17_03QT</strain>
        <tissue evidence="2">Leaf</tissue>
    </source>
</reference>
<evidence type="ECO:0000313" key="2">
    <source>
        <dbReference type="EMBL" id="KAJ6854215.1"/>
    </source>
</evidence>
<dbReference type="EMBL" id="JANAVB010000194">
    <property type="protein sequence ID" value="KAJ6854215.1"/>
    <property type="molecule type" value="Genomic_DNA"/>
</dbReference>
<feature type="region of interest" description="Disordered" evidence="1">
    <location>
        <begin position="252"/>
        <end position="276"/>
    </location>
</feature>
<sequence length="276" mass="29136">MDASHGPLTEKAAFEPVRPHAGRQRDPAAASLLYGEQMDDRYGRYVVHDGDAEDVEDPVSVEHDLQKRADEGARKTAGAIHPTAGLRHEHLEPEGVGARMHSGVLSEDSVVAAVGEALVEPYRDGITTTCFGEPLPSLGGRVADDVVVFVGAEFVGLWLQDPVATQQQSVADADDRPVLLCVAKWHEAEVGPARAGASGCQSVAAVAAPPADSGELGGVLRIAVILLYVSDHCRRHPVAMAAAQLGDEAVPGFGDATEAHDRSDRESDQDLHGEII</sequence>